<gene>
    <name evidence="2" type="ORF">A3B04_02070</name>
</gene>
<sequence length="164" mass="18646">MGKIQSLGGLESNCVTLVYDDAEKKKFRKCPFPQCDLHHVEGLEICDTTGKSITEEAKRREEKAIRRIAADRVKARYEKEYLSGWKKRWLDIVFFLGALGLPMLAYILSLASGLKVGSSVAFSVAVWLAWCYFWGDKVNKYVKQIKAQADETYQRTLKGEKAEA</sequence>
<feature type="transmembrane region" description="Helical" evidence="1">
    <location>
        <begin position="116"/>
        <end position="135"/>
    </location>
</feature>
<dbReference type="AlphaFoldDB" id="A0A1G2FQ65"/>
<protein>
    <submittedName>
        <fullName evidence="2">Uncharacterized protein</fullName>
    </submittedName>
</protein>
<keyword evidence="1" id="KW-0812">Transmembrane</keyword>
<accession>A0A1G2FQ65</accession>
<dbReference type="EMBL" id="MHNF01000044">
    <property type="protein sequence ID" value="OGZ39957.1"/>
    <property type="molecule type" value="Genomic_DNA"/>
</dbReference>
<evidence type="ECO:0000256" key="1">
    <source>
        <dbReference type="SAM" id="Phobius"/>
    </source>
</evidence>
<proteinExistence type="predicted"/>
<reference evidence="2 3" key="1">
    <citation type="journal article" date="2016" name="Nat. Commun.">
        <title>Thousands of microbial genomes shed light on interconnected biogeochemical processes in an aquifer system.</title>
        <authorList>
            <person name="Anantharaman K."/>
            <person name="Brown C.T."/>
            <person name="Hug L.A."/>
            <person name="Sharon I."/>
            <person name="Castelle C.J."/>
            <person name="Probst A.J."/>
            <person name="Thomas B.C."/>
            <person name="Singh A."/>
            <person name="Wilkins M.J."/>
            <person name="Karaoz U."/>
            <person name="Brodie E.L."/>
            <person name="Williams K.H."/>
            <person name="Hubbard S.S."/>
            <person name="Banfield J.F."/>
        </authorList>
    </citation>
    <scope>NUCLEOTIDE SEQUENCE [LARGE SCALE GENOMIC DNA]</scope>
</reference>
<evidence type="ECO:0000313" key="3">
    <source>
        <dbReference type="Proteomes" id="UP000177126"/>
    </source>
</evidence>
<organism evidence="2 3">
    <name type="scientific">Candidatus Portnoybacteria bacterium RIFCSPLOWO2_02_FULL_39_11</name>
    <dbReference type="NCBI Taxonomy" id="1802001"/>
    <lineage>
        <taxon>Bacteria</taxon>
        <taxon>Candidatus Portnoyibacteriota</taxon>
    </lineage>
</organism>
<comment type="caution">
    <text evidence="2">The sequence shown here is derived from an EMBL/GenBank/DDBJ whole genome shotgun (WGS) entry which is preliminary data.</text>
</comment>
<keyword evidence="1" id="KW-1133">Transmembrane helix</keyword>
<feature type="transmembrane region" description="Helical" evidence="1">
    <location>
        <begin position="89"/>
        <end position="110"/>
    </location>
</feature>
<dbReference type="Proteomes" id="UP000177126">
    <property type="component" value="Unassembled WGS sequence"/>
</dbReference>
<name>A0A1G2FQ65_9BACT</name>
<keyword evidence="1" id="KW-0472">Membrane</keyword>
<evidence type="ECO:0000313" key="2">
    <source>
        <dbReference type="EMBL" id="OGZ39957.1"/>
    </source>
</evidence>